<evidence type="ECO:0000313" key="4">
    <source>
        <dbReference type="Proteomes" id="UP001165121"/>
    </source>
</evidence>
<keyword evidence="4" id="KW-1185">Reference proteome</keyword>
<dbReference type="OrthoDB" id="117418at2759"/>
<keyword evidence="1" id="KW-1133">Transmembrane helix</keyword>
<dbReference type="PROSITE" id="PS50011">
    <property type="entry name" value="PROTEIN_KINASE_DOM"/>
    <property type="match status" value="1"/>
</dbReference>
<dbReference type="InterPro" id="IPR011009">
    <property type="entry name" value="Kinase-like_dom_sf"/>
</dbReference>
<keyword evidence="1" id="KW-0812">Transmembrane</keyword>
<evidence type="ECO:0000256" key="1">
    <source>
        <dbReference type="SAM" id="Phobius"/>
    </source>
</evidence>
<protein>
    <submittedName>
        <fullName evidence="3">Unnamed protein product</fullName>
    </submittedName>
</protein>
<dbReference type="PROSITE" id="PS00108">
    <property type="entry name" value="PROTEIN_KINASE_ST"/>
    <property type="match status" value="1"/>
</dbReference>
<feature type="transmembrane region" description="Helical" evidence="1">
    <location>
        <begin position="281"/>
        <end position="304"/>
    </location>
</feature>
<dbReference type="Gene3D" id="1.10.510.10">
    <property type="entry name" value="Transferase(Phosphotransferase) domain 1"/>
    <property type="match status" value="1"/>
</dbReference>
<name>A0A9W6X4E2_9STRA</name>
<dbReference type="PANTHER" id="PTHR44329:SF214">
    <property type="entry name" value="PROTEIN KINASE DOMAIN-CONTAINING PROTEIN"/>
    <property type="match status" value="1"/>
</dbReference>
<dbReference type="InterPro" id="IPR000719">
    <property type="entry name" value="Prot_kinase_dom"/>
</dbReference>
<dbReference type="AlphaFoldDB" id="A0A9W6X4E2"/>
<evidence type="ECO:0000259" key="2">
    <source>
        <dbReference type="PROSITE" id="PS50011"/>
    </source>
</evidence>
<dbReference type="PANTHER" id="PTHR44329">
    <property type="entry name" value="SERINE/THREONINE-PROTEIN KINASE TNNI3K-RELATED"/>
    <property type="match status" value="1"/>
</dbReference>
<dbReference type="GO" id="GO:0004674">
    <property type="term" value="F:protein serine/threonine kinase activity"/>
    <property type="evidence" value="ECO:0007669"/>
    <property type="project" value="TreeGrafter"/>
</dbReference>
<gene>
    <name evidence="3" type="ORF">Pfra01_000695900</name>
</gene>
<proteinExistence type="predicted"/>
<accession>A0A9W6X4E2</accession>
<dbReference type="SUPFAM" id="SSF56112">
    <property type="entry name" value="Protein kinase-like (PK-like)"/>
    <property type="match status" value="1"/>
</dbReference>
<dbReference type="InterPro" id="IPR051681">
    <property type="entry name" value="Ser/Thr_Kinases-Pseudokinases"/>
</dbReference>
<dbReference type="InterPro" id="IPR008271">
    <property type="entry name" value="Ser/Thr_kinase_AS"/>
</dbReference>
<dbReference type="Proteomes" id="UP001165121">
    <property type="component" value="Unassembled WGS sequence"/>
</dbReference>
<reference evidence="3" key="1">
    <citation type="submission" date="2023-04" db="EMBL/GenBank/DDBJ databases">
        <title>Phytophthora fragariaefolia NBRC 109709.</title>
        <authorList>
            <person name="Ichikawa N."/>
            <person name="Sato H."/>
            <person name="Tonouchi N."/>
        </authorList>
    </citation>
    <scope>NUCLEOTIDE SEQUENCE</scope>
    <source>
        <strain evidence="3">NBRC 109709</strain>
    </source>
</reference>
<dbReference type="GO" id="GO:0005524">
    <property type="term" value="F:ATP binding"/>
    <property type="evidence" value="ECO:0007669"/>
    <property type="project" value="InterPro"/>
</dbReference>
<feature type="domain" description="Protein kinase" evidence="2">
    <location>
        <begin position="395"/>
        <end position="576"/>
    </location>
</feature>
<comment type="caution">
    <text evidence="3">The sequence shown here is derived from an EMBL/GenBank/DDBJ whole genome shotgun (WGS) entry which is preliminary data.</text>
</comment>
<keyword evidence="1" id="KW-0472">Membrane</keyword>
<dbReference type="SMART" id="SM00220">
    <property type="entry name" value="S_TKc"/>
    <property type="match status" value="1"/>
</dbReference>
<sequence>MNPRDQRNVESSDSHMKAILPSQGSNFAFDGTNSDLARQLYFRAKAGDTVTQFKNFGVPSLIQLRLDSLQLNWNALSGIAQRALLWDSGFGVNEDNNSVQIWTLNGHSMADLAVPLPEFQAVGCIEKVCKQPDNTTSLSNKWCGGTQMLNAARCVVENFDDNRDIHAAMWVTGGNPVVIPTPRVRKHQWKDERDHGSYTVFAVHTLDFDDEPAWDFCAESNDNGGYGSLVLPCFTTANISEDIRNAMEEVQGSPWVSRWLVEDFGAAAHTNSTSDHTSFNFVLLALIITGTITAIALVGMYIYFRRGQPDSEEEDSKVYLESVYRDSFKDASSPGNNCKFERCTLDDTASSSNKGSSRASNTNFDGEFSSGTNSIMKTLLTSEYLVGKRLCYDGITFTRALSRGGNGEVWLGEYNGRTVAIKRLLQNKAHNADAVEEFVQEIELSASLVHPNIASFVGVAWNSLDKIVMVLEFFPMGDLQAHLSSYANAMAWSTDKIRIAVGIGRALECLHSRTPPLIHRDLKAKNILLTEALEAKLIDFGVSRDRQEYSMTSGVGTPFWTAPEVLEGKKASATRS</sequence>
<dbReference type="Pfam" id="PF00069">
    <property type="entry name" value="Pkinase"/>
    <property type="match status" value="1"/>
</dbReference>
<dbReference type="EMBL" id="BSXT01000607">
    <property type="protein sequence ID" value="GMF30931.1"/>
    <property type="molecule type" value="Genomic_DNA"/>
</dbReference>
<evidence type="ECO:0000313" key="3">
    <source>
        <dbReference type="EMBL" id="GMF30931.1"/>
    </source>
</evidence>
<organism evidence="3 4">
    <name type="scientific">Phytophthora fragariaefolia</name>
    <dbReference type="NCBI Taxonomy" id="1490495"/>
    <lineage>
        <taxon>Eukaryota</taxon>
        <taxon>Sar</taxon>
        <taxon>Stramenopiles</taxon>
        <taxon>Oomycota</taxon>
        <taxon>Peronosporomycetes</taxon>
        <taxon>Peronosporales</taxon>
        <taxon>Peronosporaceae</taxon>
        <taxon>Phytophthora</taxon>
    </lineage>
</organism>